<sequence length="434" mass="45595">MEHIIKKPESLYWSNLSLRVLPQRHSKLLVLKVAAIQAGNHEILVTTFLMFYGRAKNIVSNDALAVTPVSDLIITHVSLSKECKDPHTRTFLTLSVAGTPGQPPSPIFTIGGLNTGNHEHLNVCIRLDQGVKYLLQKEGPNNLSVLGFHEHSVDAPSGNVKRKATSGASTVTSDSKNSTAFIIDPNGNVPGVSVSNPIPDRAPTPRQPPTTLRTPSPNAPSSTGSVKRSAPGDQDIAHQPMKKLKSSGAPANTLLPPSAHSIRPSSSDADPVNGLSFGQSQFSFIPRPPTHASPTSTNSNPAWSGTHPVPGRIPANITPAPTSTSSNPAWSGTDPLPANWSQMPSNLAPPSSSSSSSSPWSHNRALPGPNGIPTTSGHPLADSTPRTMKHMPSRWSSPPTGVHMSSQQSAVPEGSALGSSSNTQFHGPQAPSST</sequence>
<feature type="compositionally biased region" description="Polar residues" evidence="1">
    <location>
        <begin position="319"/>
        <end position="330"/>
    </location>
</feature>
<feature type="compositionally biased region" description="Low complexity" evidence="1">
    <location>
        <begin position="349"/>
        <end position="361"/>
    </location>
</feature>
<keyword evidence="4" id="KW-1185">Reference proteome</keyword>
<feature type="region of interest" description="Disordered" evidence="1">
    <location>
        <begin position="152"/>
        <end position="434"/>
    </location>
</feature>
<evidence type="ECO:0000256" key="1">
    <source>
        <dbReference type="SAM" id="MobiDB-lite"/>
    </source>
</evidence>
<feature type="compositionally biased region" description="Polar residues" evidence="1">
    <location>
        <begin position="417"/>
        <end position="434"/>
    </location>
</feature>
<feature type="compositionally biased region" description="Polar residues" evidence="1">
    <location>
        <begin position="166"/>
        <end position="180"/>
    </location>
</feature>
<evidence type="ECO:0000259" key="2">
    <source>
        <dbReference type="Pfam" id="PF17800"/>
    </source>
</evidence>
<dbReference type="OrthoDB" id="3070623at2759"/>
<evidence type="ECO:0000313" key="4">
    <source>
        <dbReference type="Proteomes" id="UP000799118"/>
    </source>
</evidence>
<accession>A0A6A4GG31</accession>
<reference evidence="3" key="1">
    <citation type="journal article" date="2019" name="Environ. Microbiol.">
        <title>Fungal ecological strategies reflected in gene transcription - a case study of two litter decomposers.</title>
        <authorList>
            <person name="Barbi F."/>
            <person name="Kohler A."/>
            <person name="Barry K."/>
            <person name="Baskaran P."/>
            <person name="Daum C."/>
            <person name="Fauchery L."/>
            <person name="Ihrmark K."/>
            <person name="Kuo A."/>
            <person name="LaButti K."/>
            <person name="Lipzen A."/>
            <person name="Morin E."/>
            <person name="Grigoriev I.V."/>
            <person name="Henrissat B."/>
            <person name="Lindahl B."/>
            <person name="Martin F."/>
        </authorList>
    </citation>
    <scope>NUCLEOTIDE SEQUENCE</scope>
    <source>
        <strain evidence="3">JB14</strain>
    </source>
</reference>
<dbReference type="AlphaFoldDB" id="A0A6A4GG31"/>
<feature type="domain" description="Nucleoplasmin-like" evidence="2">
    <location>
        <begin position="61"/>
        <end position="149"/>
    </location>
</feature>
<name>A0A6A4GG31_9AGAR</name>
<evidence type="ECO:0000313" key="3">
    <source>
        <dbReference type="EMBL" id="KAE9384353.1"/>
    </source>
</evidence>
<protein>
    <recommendedName>
        <fullName evidence="2">Nucleoplasmin-like domain-containing protein</fullName>
    </recommendedName>
</protein>
<dbReference type="Pfam" id="PF17800">
    <property type="entry name" value="NPL"/>
    <property type="match status" value="1"/>
</dbReference>
<gene>
    <name evidence="3" type="ORF">BT96DRAFT_950623</name>
</gene>
<organism evidence="3 4">
    <name type="scientific">Gymnopus androsaceus JB14</name>
    <dbReference type="NCBI Taxonomy" id="1447944"/>
    <lineage>
        <taxon>Eukaryota</taxon>
        <taxon>Fungi</taxon>
        <taxon>Dikarya</taxon>
        <taxon>Basidiomycota</taxon>
        <taxon>Agaricomycotina</taxon>
        <taxon>Agaricomycetes</taxon>
        <taxon>Agaricomycetidae</taxon>
        <taxon>Agaricales</taxon>
        <taxon>Marasmiineae</taxon>
        <taxon>Omphalotaceae</taxon>
        <taxon>Gymnopus</taxon>
    </lineage>
</organism>
<feature type="compositionally biased region" description="Polar residues" evidence="1">
    <location>
        <begin position="292"/>
        <end position="303"/>
    </location>
</feature>
<dbReference type="InterPro" id="IPR041232">
    <property type="entry name" value="NPL"/>
</dbReference>
<dbReference type="EMBL" id="ML770163">
    <property type="protein sequence ID" value="KAE9384353.1"/>
    <property type="molecule type" value="Genomic_DNA"/>
</dbReference>
<dbReference type="Proteomes" id="UP000799118">
    <property type="component" value="Unassembled WGS sequence"/>
</dbReference>
<proteinExistence type="predicted"/>
<feature type="compositionally biased region" description="Polar residues" evidence="1">
    <location>
        <begin position="394"/>
        <end position="410"/>
    </location>
</feature>